<evidence type="ECO:0000256" key="3">
    <source>
        <dbReference type="ARBA" id="ARBA00007200"/>
    </source>
</evidence>
<dbReference type="GO" id="GO:0005886">
    <property type="term" value="C:plasma membrane"/>
    <property type="evidence" value="ECO:0007669"/>
    <property type="project" value="UniProtKB-SubCell"/>
</dbReference>
<dbReference type="PANTHER" id="PTHR10877:SF183">
    <property type="entry name" value="AT14535P-RELATED"/>
    <property type="match status" value="1"/>
</dbReference>
<keyword evidence="15" id="KW-0106">Calcium</keyword>
<feature type="region of interest" description="Disordered" evidence="17">
    <location>
        <begin position="1"/>
        <end position="21"/>
    </location>
</feature>
<feature type="disulfide bond" evidence="16">
    <location>
        <begin position="192"/>
        <end position="205"/>
    </location>
</feature>
<dbReference type="InterPro" id="IPR011992">
    <property type="entry name" value="EF-hand-dom_pair"/>
</dbReference>
<feature type="domain" description="Polycystin cation channel PKD1/PKD2" evidence="19">
    <location>
        <begin position="325"/>
        <end position="548"/>
    </location>
</feature>
<evidence type="ECO:0000256" key="9">
    <source>
        <dbReference type="ARBA" id="ARBA00023065"/>
    </source>
</evidence>
<evidence type="ECO:0000256" key="13">
    <source>
        <dbReference type="ARBA" id="ARBA00023273"/>
    </source>
</evidence>
<dbReference type="SUPFAM" id="SSF81324">
    <property type="entry name" value="Voltage-gated potassium channels"/>
    <property type="match status" value="1"/>
</dbReference>
<keyword evidence="13" id="KW-0966">Cell projection</keyword>
<evidence type="ECO:0000313" key="22">
    <source>
        <dbReference type="Proteomes" id="UP001233999"/>
    </source>
</evidence>
<feature type="binding site" evidence="15">
    <location>
        <position position="631"/>
    </location>
    <ligand>
        <name>Ca(2+)</name>
        <dbReference type="ChEBI" id="CHEBI:29108"/>
        <label>2</label>
    </ligand>
</feature>
<dbReference type="Proteomes" id="UP001233999">
    <property type="component" value="Unassembled WGS sequence"/>
</dbReference>
<accession>A0AAD8A9P4</accession>
<dbReference type="Gene3D" id="1.10.238.10">
    <property type="entry name" value="EF-hand"/>
    <property type="match status" value="1"/>
</dbReference>
<protein>
    <recommendedName>
        <fullName evidence="23">Polycystic kidney disease 2-like 1 protein</fullName>
    </recommendedName>
</protein>
<dbReference type="PANTHER" id="PTHR10877">
    <property type="entry name" value="POLYCYSTIN FAMILY MEMBER"/>
    <property type="match status" value="1"/>
</dbReference>
<evidence type="ECO:0000256" key="4">
    <source>
        <dbReference type="ARBA" id="ARBA00022448"/>
    </source>
</evidence>
<organism evidence="21 22">
    <name type="scientific">Diploptera punctata</name>
    <name type="common">Pacific beetle cockroach</name>
    <dbReference type="NCBI Taxonomy" id="6984"/>
    <lineage>
        <taxon>Eukaryota</taxon>
        <taxon>Metazoa</taxon>
        <taxon>Ecdysozoa</taxon>
        <taxon>Arthropoda</taxon>
        <taxon>Hexapoda</taxon>
        <taxon>Insecta</taxon>
        <taxon>Pterygota</taxon>
        <taxon>Neoptera</taxon>
        <taxon>Polyneoptera</taxon>
        <taxon>Dictyoptera</taxon>
        <taxon>Blattodea</taxon>
        <taxon>Blaberoidea</taxon>
        <taxon>Blaberidae</taxon>
        <taxon>Diplopterinae</taxon>
        <taxon>Diploptera</taxon>
    </lineage>
</organism>
<feature type="binding site" evidence="15">
    <location>
        <position position="622"/>
    </location>
    <ligand>
        <name>Ca(2+)</name>
        <dbReference type="ChEBI" id="CHEBI:29108"/>
        <label>2</label>
    </ligand>
</feature>
<dbReference type="Pfam" id="PF20519">
    <property type="entry name" value="Polycystin_dom"/>
    <property type="match status" value="1"/>
</dbReference>
<feature type="transmembrane region" description="Helical" evidence="18">
    <location>
        <begin position="458"/>
        <end position="480"/>
    </location>
</feature>
<keyword evidence="15" id="KW-0479">Metal-binding</keyword>
<evidence type="ECO:0000259" key="19">
    <source>
        <dbReference type="Pfam" id="PF08016"/>
    </source>
</evidence>
<dbReference type="GO" id="GO:0005929">
    <property type="term" value="C:cilium"/>
    <property type="evidence" value="ECO:0007669"/>
    <property type="project" value="UniProtKB-SubCell"/>
</dbReference>
<dbReference type="Gene3D" id="1.20.5.340">
    <property type="match status" value="1"/>
</dbReference>
<sequence>MAKSSSSIEQNIDQGETESSISVAYPSNEAIVNKKGGSKQKFENKKKAKLKNWLKGMWRTKQITESGDTDLEFQTILRELIIYIIYLIIVMILTFGMTSTNMYWYTKVLTDLFVSSPILTGESEINFKESSQITHFWGFAEQVMINNLYWDFWYHNGDPVANVTNEDRNILYENKLIGVPRLRQVKVRNDSCLVHEDFRRTFRTCYDFYSHAAEDKSPFGPGNSKAWTYSTQDQLGGFSHWGELTTYGGGGYYVDLSIDKDETTEIVQYLKENLWVTRGTRAIFFDFTVYNANINLFCIVKLLFEIPPTGGIIPSYSIKTVKLLRYVQPFDYFVLGCEYIFIIFILFYTIEEIWEIYELRFKYLYSMWNYMDLTILILAYVLISFSIYRHVIIKPMIVQRLNDKTFANFEFIGFWQIQFNNAAAVMVFLVWVKLFKYVRFNKTMSQLSITLSRCARDIAGFAIMFFIIFFAFAQLGYLLFGTQVEDFRTFGTSIFTLLRTILGDFDYAAIEEANRVLGPIFFISYIFFVFFVLLNMFLAIINDTYSDVKSEISVQSSIAMNDYIKRCFQNLFNKLGCKSKAVKKEEPSGDGKLTYKEIRDALKKCNFTDLEIEMFFAKYDIDEDKPVGEEDTRRMLTDLEGRRISEIPTNGLGAGGVSQEDYLSLLNRVNHMEDSIARAVEKVELVLNKLEEVEKSYRQR</sequence>
<dbReference type="InterPro" id="IPR051223">
    <property type="entry name" value="Polycystin"/>
</dbReference>
<comment type="caution">
    <text evidence="21">The sequence shown here is derived from an EMBL/GenBank/DDBJ whole genome shotgun (WGS) entry which is preliminary data.</text>
</comment>
<feature type="transmembrane region" description="Helical" evidence="18">
    <location>
        <begin position="412"/>
        <end position="437"/>
    </location>
</feature>
<evidence type="ECO:0000256" key="8">
    <source>
        <dbReference type="ARBA" id="ARBA00023054"/>
    </source>
</evidence>
<dbReference type="GO" id="GO:0050982">
    <property type="term" value="P:detection of mechanical stimulus"/>
    <property type="evidence" value="ECO:0007669"/>
    <property type="project" value="TreeGrafter"/>
</dbReference>
<evidence type="ECO:0000256" key="1">
    <source>
        <dbReference type="ARBA" id="ARBA00004138"/>
    </source>
</evidence>
<feature type="transmembrane region" description="Helical" evidence="18">
    <location>
        <begin position="80"/>
        <end position="105"/>
    </location>
</feature>
<dbReference type="FunFam" id="1.10.287.70:FF:000055">
    <property type="entry name" value="Polycystic kidney disease 2-like 1"/>
    <property type="match status" value="1"/>
</dbReference>
<dbReference type="InterPro" id="IPR046791">
    <property type="entry name" value="Polycystin_dom"/>
</dbReference>
<dbReference type="SUPFAM" id="SSF47473">
    <property type="entry name" value="EF-hand"/>
    <property type="match status" value="1"/>
</dbReference>
<evidence type="ECO:0000259" key="20">
    <source>
        <dbReference type="Pfam" id="PF20519"/>
    </source>
</evidence>
<evidence type="ECO:0000313" key="21">
    <source>
        <dbReference type="EMBL" id="KAJ9594676.1"/>
    </source>
</evidence>
<dbReference type="GO" id="GO:0005509">
    <property type="term" value="F:calcium ion binding"/>
    <property type="evidence" value="ECO:0007669"/>
    <property type="project" value="InterPro"/>
</dbReference>
<keyword evidence="8" id="KW-0175">Coiled coil</keyword>
<evidence type="ECO:0000256" key="6">
    <source>
        <dbReference type="ARBA" id="ARBA00022692"/>
    </source>
</evidence>
<reference evidence="21" key="1">
    <citation type="journal article" date="2023" name="IScience">
        <title>Live-bearing cockroach genome reveals convergent evolutionary mechanisms linked to viviparity in insects and beyond.</title>
        <authorList>
            <person name="Fouks B."/>
            <person name="Harrison M.C."/>
            <person name="Mikhailova A.A."/>
            <person name="Marchal E."/>
            <person name="English S."/>
            <person name="Carruthers M."/>
            <person name="Jennings E.C."/>
            <person name="Chiamaka E.L."/>
            <person name="Frigard R.A."/>
            <person name="Pippel M."/>
            <person name="Attardo G.M."/>
            <person name="Benoit J.B."/>
            <person name="Bornberg-Bauer E."/>
            <person name="Tobe S.S."/>
        </authorList>
    </citation>
    <scope>NUCLEOTIDE SEQUENCE</scope>
    <source>
        <strain evidence="21">Stay&amp;Tobe</strain>
    </source>
</reference>
<keyword evidence="22" id="KW-1185">Reference proteome</keyword>
<proteinExistence type="inferred from homology"/>
<feature type="binding site" evidence="15">
    <location>
        <position position="620"/>
    </location>
    <ligand>
        <name>Ca(2+)</name>
        <dbReference type="ChEBI" id="CHEBI:29108"/>
        <label>2</label>
    </ligand>
</feature>
<dbReference type="EMBL" id="JASPKZ010002725">
    <property type="protein sequence ID" value="KAJ9594676.1"/>
    <property type="molecule type" value="Genomic_DNA"/>
</dbReference>
<gene>
    <name evidence="21" type="ORF">L9F63_014010</name>
</gene>
<keyword evidence="5" id="KW-1003">Cell membrane</keyword>
<keyword evidence="15" id="KW-0107">Calcium channel</keyword>
<dbReference type="PRINTS" id="PR01433">
    <property type="entry name" value="POLYCYSTIN2"/>
</dbReference>
<evidence type="ECO:0000256" key="12">
    <source>
        <dbReference type="ARBA" id="ARBA00023180"/>
    </source>
</evidence>
<evidence type="ECO:0000256" key="14">
    <source>
        <dbReference type="ARBA" id="ARBA00023303"/>
    </source>
</evidence>
<name>A0AAD8A9P4_DIPPU</name>
<dbReference type="Pfam" id="PF08016">
    <property type="entry name" value="PKD_channel"/>
    <property type="match status" value="1"/>
</dbReference>
<keyword evidence="7 18" id="KW-1133">Transmembrane helix</keyword>
<keyword evidence="14 15" id="KW-0407">Ion channel</keyword>
<evidence type="ECO:0008006" key="23">
    <source>
        <dbReference type="Google" id="ProtNLM"/>
    </source>
</evidence>
<evidence type="ECO:0000256" key="18">
    <source>
        <dbReference type="SAM" id="Phobius"/>
    </source>
</evidence>
<evidence type="ECO:0000256" key="7">
    <source>
        <dbReference type="ARBA" id="ARBA00022989"/>
    </source>
</evidence>
<keyword evidence="9 15" id="KW-0406">Ion transport</keyword>
<evidence type="ECO:0000256" key="5">
    <source>
        <dbReference type="ARBA" id="ARBA00022475"/>
    </source>
</evidence>
<evidence type="ECO:0000256" key="11">
    <source>
        <dbReference type="ARBA" id="ARBA00023157"/>
    </source>
</evidence>
<evidence type="ECO:0000256" key="2">
    <source>
        <dbReference type="ARBA" id="ARBA00004651"/>
    </source>
</evidence>
<dbReference type="InterPro" id="IPR003915">
    <property type="entry name" value="PKD_2"/>
</dbReference>
<comment type="similarity">
    <text evidence="3">Belongs to the polycystin family.</text>
</comment>
<dbReference type="GO" id="GO:0005262">
    <property type="term" value="F:calcium channel activity"/>
    <property type="evidence" value="ECO:0007669"/>
    <property type="project" value="UniProtKB-KW"/>
</dbReference>
<dbReference type="InterPro" id="IPR013122">
    <property type="entry name" value="PKD1_2_channel"/>
</dbReference>
<feature type="transmembrane region" description="Helical" evidence="18">
    <location>
        <begin position="332"/>
        <end position="350"/>
    </location>
</feature>
<keyword evidence="10 18" id="KW-0472">Membrane</keyword>
<feature type="transmembrane region" description="Helical" evidence="18">
    <location>
        <begin position="520"/>
        <end position="541"/>
    </location>
</feature>
<keyword evidence="12" id="KW-0325">Glycoprotein</keyword>
<feature type="binding site" evidence="15">
    <location>
        <position position="624"/>
    </location>
    <ligand>
        <name>Ca(2+)</name>
        <dbReference type="ChEBI" id="CHEBI:29108"/>
        <label>2</label>
    </ligand>
</feature>
<keyword evidence="15" id="KW-0109">Calcium transport</keyword>
<keyword evidence="11" id="KW-1015">Disulfide bond</keyword>
<comment type="subcellular location">
    <subcellularLocation>
        <location evidence="2">Cell membrane</location>
        <topology evidence="2">Multi-pass membrane protein</topology>
    </subcellularLocation>
    <subcellularLocation>
        <location evidence="1">Cell projection</location>
        <location evidence="1">Cilium</location>
    </subcellularLocation>
</comment>
<dbReference type="AlphaFoldDB" id="A0AAD8A9P4"/>
<evidence type="ECO:0000256" key="10">
    <source>
        <dbReference type="ARBA" id="ARBA00023136"/>
    </source>
</evidence>
<feature type="transmembrane region" description="Helical" evidence="18">
    <location>
        <begin position="370"/>
        <end position="392"/>
    </location>
</feature>
<dbReference type="Gene3D" id="1.10.287.70">
    <property type="match status" value="1"/>
</dbReference>
<evidence type="ECO:0000256" key="16">
    <source>
        <dbReference type="PIRSR" id="PIRSR603915-2"/>
    </source>
</evidence>
<keyword evidence="4" id="KW-0813">Transport</keyword>
<feature type="domain" description="Polycystin" evidence="20">
    <location>
        <begin position="127"/>
        <end position="324"/>
    </location>
</feature>
<keyword evidence="6 18" id="KW-0812">Transmembrane</keyword>
<evidence type="ECO:0000256" key="17">
    <source>
        <dbReference type="SAM" id="MobiDB-lite"/>
    </source>
</evidence>
<reference evidence="21" key="2">
    <citation type="submission" date="2023-05" db="EMBL/GenBank/DDBJ databases">
        <authorList>
            <person name="Fouks B."/>
        </authorList>
    </citation>
    <scope>NUCLEOTIDE SEQUENCE</scope>
    <source>
        <strain evidence="21">Stay&amp;Tobe</strain>
        <tissue evidence="21">Testes</tissue>
    </source>
</reference>
<evidence type="ECO:0000256" key="15">
    <source>
        <dbReference type="PIRSR" id="PIRSR603915-1"/>
    </source>
</evidence>